<feature type="region of interest" description="Disordered" evidence="1">
    <location>
        <begin position="1"/>
        <end position="42"/>
    </location>
</feature>
<feature type="region of interest" description="Disordered" evidence="1">
    <location>
        <begin position="61"/>
        <end position="81"/>
    </location>
</feature>
<proteinExistence type="predicted"/>
<accession>A0A1X7VE38</accession>
<dbReference type="InParanoid" id="A0A1X7VE38"/>
<organism evidence="2">
    <name type="scientific">Amphimedon queenslandica</name>
    <name type="common">Sponge</name>
    <dbReference type="NCBI Taxonomy" id="400682"/>
    <lineage>
        <taxon>Eukaryota</taxon>
        <taxon>Metazoa</taxon>
        <taxon>Porifera</taxon>
        <taxon>Demospongiae</taxon>
        <taxon>Heteroscleromorpha</taxon>
        <taxon>Haplosclerida</taxon>
        <taxon>Niphatidae</taxon>
        <taxon>Amphimedon</taxon>
    </lineage>
</organism>
<feature type="compositionally biased region" description="Basic and acidic residues" evidence="1">
    <location>
        <begin position="27"/>
        <end position="40"/>
    </location>
</feature>
<dbReference type="AlphaFoldDB" id="A0A1X7VE38"/>
<evidence type="ECO:0000256" key="1">
    <source>
        <dbReference type="SAM" id="MobiDB-lite"/>
    </source>
</evidence>
<evidence type="ECO:0000313" key="2">
    <source>
        <dbReference type="EnsemblMetazoa" id="Aqu2.1.37999_001"/>
    </source>
</evidence>
<protein>
    <submittedName>
        <fullName evidence="2">Uncharacterized protein</fullName>
    </submittedName>
</protein>
<sequence length="163" mass="18005">MLDSDDNDSVQSHSSECLDLLGPRSIVESKEELPRPKESTRSQVTYTSSVYVIYSVSSTDDSLTTLNTSSSETNSEYDLSDPEVEIVEDIVDDEAEIVTVQDIDRPDHSSSESCLHASSAILSAIHIHLKITEMNSVYLQKTDVNIRDVVSQNIGKLDTLPKL</sequence>
<dbReference type="EnsemblMetazoa" id="Aqu2.1.37999_001">
    <property type="protein sequence ID" value="Aqu2.1.37999_001"/>
    <property type="gene ID" value="Aqu2.1.37999"/>
</dbReference>
<feature type="compositionally biased region" description="Low complexity" evidence="1">
    <location>
        <begin position="61"/>
        <end position="76"/>
    </location>
</feature>
<name>A0A1X7VE38_AMPQE</name>
<reference evidence="2" key="1">
    <citation type="submission" date="2017-05" db="UniProtKB">
        <authorList>
            <consortium name="EnsemblMetazoa"/>
        </authorList>
    </citation>
    <scope>IDENTIFICATION</scope>
</reference>